<dbReference type="NCBIfam" id="TIGR01444">
    <property type="entry name" value="fkbM_fam"/>
    <property type="match status" value="1"/>
</dbReference>
<dbReference type="EMBL" id="MGDE01000260">
    <property type="protein sequence ID" value="OGL42704.1"/>
    <property type="molecule type" value="Genomic_DNA"/>
</dbReference>
<name>A0A1F7RNY1_9BACT</name>
<protein>
    <recommendedName>
        <fullName evidence="1">Methyltransferase FkbM domain-containing protein</fullName>
    </recommendedName>
</protein>
<gene>
    <name evidence="2" type="ORF">A2W05_06725</name>
</gene>
<accession>A0A1F7RNY1</accession>
<sequence length="245" mass="28578">MFKSINKRYNWLTKVHFDKPTGFYYYTRGGNKVFIRHPRHYLPIKEDMWTCENLFFHYYLPKDGDQVVALGAGYGEDAIFLKQKSPDVKYLGVEAQPVIYECLANTFRELGDGFKASPYVISNEKNIKFCSHFSYASVGNISEGYIEIPTMAWPDFITRYNLKKIDLLKMNIEGAEKDLIASIDDFSIIKRFIISCHDFRAENGEGDFFRTKKIVTSILKKNGYQIKNFNYGISWSDDWIYASKE</sequence>
<evidence type="ECO:0000313" key="2">
    <source>
        <dbReference type="EMBL" id="OGL42704.1"/>
    </source>
</evidence>
<dbReference type="InterPro" id="IPR029063">
    <property type="entry name" value="SAM-dependent_MTases_sf"/>
</dbReference>
<organism evidence="2 3">
    <name type="scientific">Candidatus Schekmanbacteria bacterium RBG_16_38_10</name>
    <dbReference type="NCBI Taxonomy" id="1817879"/>
    <lineage>
        <taxon>Bacteria</taxon>
        <taxon>Candidatus Schekmaniibacteriota</taxon>
    </lineage>
</organism>
<dbReference type="Pfam" id="PF05050">
    <property type="entry name" value="Methyltransf_21"/>
    <property type="match status" value="1"/>
</dbReference>
<dbReference type="SUPFAM" id="SSF53335">
    <property type="entry name" value="S-adenosyl-L-methionine-dependent methyltransferases"/>
    <property type="match status" value="1"/>
</dbReference>
<dbReference type="InterPro" id="IPR006342">
    <property type="entry name" value="FkbM_mtfrase"/>
</dbReference>
<dbReference type="Gene3D" id="3.40.50.150">
    <property type="entry name" value="Vaccinia Virus protein VP39"/>
    <property type="match status" value="1"/>
</dbReference>
<reference evidence="2 3" key="1">
    <citation type="journal article" date="2016" name="Nat. Commun.">
        <title>Thousands of microbial genomes shed light on interconnected biogeochemical processes in an aquifer system.</title>
        <authorList>
            <person name="Anantharaman K."/>
            <person name="Brown C.T."/>
            <person name="Hug L.A."/>
            <person name="Sharon I."/>
            <person name="Castelle C.J."/>
            <person name="Probst A.J."/>
            <person name="Thomas B.C."/>
            <person name="Singh A."/>
            <person name="Wilkins M.J."/>
            <person name="Karaoz U."/>
            <person name="Brodie E.L."/>
            <person name="Williams K.H."/>
            <person name="Hubbard S.S."/>
            <person name="Banfield J.F."/>
        </authorList>
    </citation>
    <scope>NUCLEOTIDE SEQUENCE [LARGE SCALE GENOMIC DNA]</scope>
</reference>
<evidence type="ECO:0000313" key="3">
    <source>
        <dbReference type="Proteomes" id="UP000178797"/>
    </source>
</evidence>
<dbReference type="Proteomes" id="UP000178797">
    <property type="component" value="Unassembled WGS sequence"/>
</dbReference>
<feature type="domain" description="Methyltransferase FkbM" evidence="1">
    <location>
        <begin position="91"/>
        <end position="225"/>
    </location>
</feature>
<dbReference type="AlphaFoldDB" id="A0A1F7RNY1"/>
<proteinExistence type="predicted"/>
<comment type="caution">
    <text evidence="2">The sequence shown here is derived from an EMBL/GenBank/DDBJ whole genome shotgun (WGS) entry which is preliminary data.</text>
</comment>
<evidence type="ECO:0000259" key="1">
    <source>
        <dbReference type="Pfam" id="PF05050"/>
    </source>
</evidence>